<organism evidence="1 2">
    <name type="scientific">Oesophagostomum dentatum</name>
    <name type="common">Nodular worm</name>
    <dbReference type="NCBI Taxonomy" id="61180"/>
    <lineage>
        <taxon>Eukaryota</taxon>
        <taxon>Metazoa</taxon>
        <taxon>Ecdysozoa</taxon>
        <taxon>Nematoda</taxon>
        <taxon>Chromadorea</taxon>
        <taxon>Rhabditida</taxon>
        <taxon>Rhabditina</taxon>
        <taxon>Rhabditomorpha</taxon>
        <taxon>Strongyloidea</taxon>
        <taxon>Strongylidae</taxon>
        <taxon>Oesophagostomum</taxon>
    </lineage>
</organism>
<evidence type="ECO:0000313" key="1">
    <source>
        <dbReference type="EMBL" id="KHJ95828.1"/>
    </source>
</evidence>
<dbReference type="EMBL" id="KN549836">
    <property type="protein sequence ID" value="KHJ95828.1"/>
    <property type="molecule type" value="Genomic_DNA"/>
</dbReference>
<sequence>MLCEVLCNAFFARTKCWKGEEIDGMSGQGYDIDLWPHCRYHLYAGVLCMYACVVMEKLFEGVHDEYMAKLYHDNRSAFEQRTVSLLNDIFRENASIALNVLEIDYEHIFKLGEEKFFDGRPALKRAYTRPRHAETCWGGCCRVRTPWSIRSDEASIELMAVAFRAQAMEFLAHNCCQSLIERRWHGRLRLSPTRALISYFFPCFIYKEFAMRKTRGPELRKNTRTDAANELNYEMKSYKKKGEKLLAKASKNPVFSNTVDLDSQLIIPSDALTPNSADLDLMQRDALLNSTTADVSASNASKHMMRCHAPRFPVKEDARSLFHYSPIPSPSVTERVAQSTVFPVEEAEREDDSMTYDPFEVLPHHKKRKPIWLWSTLDFYSTTKAKFVYHVAFRILYVMLYSWVLVAKPRRRSSIPRFENYWEELLVALVQLSQLCDCIVAIRERMPPAKRLSGPWVCHVFERYDRKVRRIRMGFFEWTSEHLFAFYRNSLIITNFIFASTLLIRARFVEGELVYAFYFLYTPVCYNKH</sequence>
<keyword evidence="2" id="KW-1185">Reference proteome</keyword>
<name>A0A0B1TE45_OESDE</name>
<dbReference type="InterPro" id="IPR050927">
    <property type="entry name" value="TRPM"/>
</dbReference>
<gene>
    <name evidence="1" type="ORF">OESDEN_04221</name>
</gene>
<dbReference type="OrthoDB" id="5796027at2759"/>
<evidence type="ECO:0000313" key="2">
    <source>
        <dbReference type="Proteomes" id="UP000053660"/>
    </source>
</evidence>
<dbReference type="GO" id="GO:0005886">
    <property type="term" value="C:plasma membrane"/>
    <property type="evidence" value="ECO:0007669"/>
    <property type="project" value="TreeGrafter"/>
</dbReference>
<proteinExistence type="predicted"/>
<dbReference type="PANTHER" id="PTHR13800:SF43">
    <property type="entry name" value="ION_TRANS DOMAIN-CONTAINING PROTEIN"/>
    <property type="match status" value="1"/>
</dbReference>
<dbReference type="AlphaFoldDB" id="A0A0B1TE45"/>
<reference evidence="1 2" key="1">
    <citation type="submission" date="2014-03" db="EMBL/GenBank/DDBJ databases">
        <title>Draft genome of the hookworm Oesophagostomum dentatum.</title>
        <authorList>
            <person name="Mitreva M."/>
        </authorList>
    </citation>
    <scope>NUCLEOTIDE SEQUENCE [LARGE SCALE GENOMIC DNA]</scope>
    <source>
        <strain evidence="1 2">OD-Hann</strain>
    </source>
</reference>
<dbReference type="GO" id="GO:0030001">
    <property type="term" value="P:metal ion transport"/>
    <property type="evidence" value="ECO:0007669"/>
    <property type="project" value="TreeGrafter"/>
</dbReference>
<dbReference type="PANTHER" id="PTHR13800">
    <property type="entry name" value="TRANSIENT RECEPTOR POTENTIAL CATION CHANNEL, SUBFAMILY M, MEMBER 6"/>
    <property type="match status" value="1"/>
</dbReference>
<protein>
    <submittedName>
        <fullName evidence="1">Uncharacterized protein</fullName>
    </submittedName>
</protein>
<dbReference type="GO" id="GO:0005261">
    <property type="term" value="F:monoatomic cation channel activity"/>
    <property type="evidence" value="ECO:0007669"/>
    <property type="project" value="TreeGrafter"/>
</dbReference>
<accession>A0A0B1TE45</accession>
<dbReference type="Proteomes" id="UP000053660">
    <property type="component" value="Unassembled WGS sequence"/>
</dbReference>